<dbReference type="EMBL" id="JAUCMV010000005">
    <property type="protein sequence ID" value="KAK0394556.1"/>
    <property type="molecule type" value="Genomic_DNA"/>
</dbReference>
<evidence type="ECO:0000256" key="7">
    <source>
        <dbReference type="ARBA" id="ARBA00022840"/>
    </source>
</evidence>
<dbReference type="PROSITE" id="PS51553">
    <property type="entry name" value="GMPS_ATP_PPASE"/>
    <property type="match status" value="1"/>
</dbReference>
<dbReference type="AlphaFoldDB" id="A0AA39GWR7"/>
<dbReference type="PANTHER" id="PTHR11922:SF2">
    <property type="entry name" value="GMP SYNTHASE [GLUTAMINE-HYDROLYZING]"/>
    <property type="match status" value="1"/>
</dbReference>
<comment type="caution">
    <text evidence="11">The sequence shown here is derived from an EMBL/GenBank/DDBJ whole genome shotgun (WGS) entry which is preliminary data.</text>
</comment>
<evidence type="ECO:0000256" key="1">
    <source>
        <dbReference type="ARBA" id="ARBA00005153"/>
    </source>
</evidence>
<evidence type="ECO:0000256" key="8">
    <source>
        <dbReference type="PROSITE-ProRule" id="PRU00886"/>
    </source>
</evidence>
<accession>A0AA39GWR7</accession>
<dbReference type="SUPFAM" id="SSF52402">
    <property type="entry name" value="Adenine nucleotide alpha hydrolases-like"/>
    <property type="match status" value="1"/>
</dbReference>
<feature type="binding site" evidence="8">
    <location>
        <begin position="724"/>
        <end position="730"/>
    </location>
    <ligand>
        <name>ATP</name>
        <dbReference type="ChEBI" id="CHEBI:30616"/>
    </ligand>
</feature>
<dbReference type="Gene3D" id="3.90.1150.10">
    <property type="entry name" value="Aspartate Aminotransferase, domain 1"/>
    <property type="match status" value="1"/>
</dbReference>
<dbReference type="Gene3D" id="3.40.50.620">
    <property type="entry name" value="HUPs"/>
    <property type="match status" value="1"/>
</dbReference>
<dbReference type="InterPro" id="IPR004839">
    <property type="entry name" value="Aminotransferase_I/II_large"/>
</dbReference>
<evidence type="ECO:0000259" key="10">
    <source>
        <dbReference type="PROSITE" id="PS51553"/>
    </source>
</evidence>
<dbReference type="Pfam" id="PF00117">
    <property type="entry name" value="GATase"/>
    <property type="match status" value="1"/>
</dbReference>
<organism evidence="11 12">
    <name type="scientific">Steinernema hermaphroditum</name>
    <dbReference type="NCBI Taxonomy" id="289476"/>
    <lineage>
        <taxon>Eukaryota</taxon>
        <taxon>Metazoa</taxon>
        <taxon>Ecdysozoa</taxon>
        <taxon>Nematoda</taxon>
        <taxon>Chromadorea</taxon>
        <taxon>Rhabditida</taxon>
        <taxon>Tylenchina</taxon>
        <taxon>Panagrolaimomorpha</taxon>
        <taxon>Strongyloidoidea</taxon>
        <taxon>Steinernematidae</taxon>
        <taxon>Steinernema</taxon>
    </lineage>
</organism>
<dbReference type="SUPFAM" id="SSF54810">
    <property type="entry name" value="GMP synthetase C-terminal dimerisation domain"/>
    <property type="match status" value="1"/>
</dbReference>
<sequence>MRIQRRAINNCVTEHYGVDMIDVDMVMASLENAIASTGGFCCGRSFVVGHQRLSGLGYCFSASLPPLLTTAASEALKIMDEEPERFVRLRANSKAVHAGLRKVFDGTKFYVRGDDLSPLQHVHYDGKSEVAEQKLDELVEEMYTNNILLTRARYLNKEEAFPVLPSVRVMATSELSEEELIETLGLLEKTAHLLRHCAQYLESKIGSRSSKQQPQLPLNDSSVIVTLDQQDRKRLEQQRVAEVVSSTCSTERSSAFVATSTKNRVDATAESSVSPVVKRPLLSSAKIAAHHASAAGKLTRNTNAPPPPQNNTPDFQQPMKRSGSPSLLTNDKVSEKGSGDAETEPPLPKLFSKKDLSSLTKSNGKTVIQQPTMNKNPFASPGLIKAFASGGVAQRQDAKATSTPSSGAAKSSNPDGKLMIKKDKKTPASTDKCAVYGLAHNDNQISAEVSSLMNELVQNVSELLEGGMKLNSDGPSNIPRGRRLFNTNRNPVVKTTPFEARKVNKIAILDSSMKFGMLIDRKVRQCGYYSDTFPITAKAVDLLTQGFEAIIISGDMNSSYANEGQIDSQLFTCGLPVLGICQGFHAVNTHFGGRSGKGVIVDEGESIVVMDITSPLFEGLSCTESVYLRKGECIKSDTVAKNFSVISTSPTGYVAGVADAENRIYAVQFHPEHDLTECGVKILKNFLNKICKFPANYDLDYREAKCIYDIQEMMGGNGALVLASGGLLSTVSVKLLQKALGEDRVYPVHVETGLGRLNESEETLKMLKQYGINAIYRDFTKDFLGAEAINDKGRFVWMRGACSPEDKRKLVVESFITVKNKMIKQLGLDYQDTCLSQSTLRSDIIKREFREMLFSDFSEDYIDIPHYNVYHPLQDFYREELQELARKYGFPEHIVNRYSFPSAGLATRIICTEGPYLDCDFELIQERLCWLCDMWRVPVENMQDNPELEETINNLSTDEFSFLRTQDFELEASLVPMKVRGYNGAAKKDSYVVALSTNQEPVPWEFMAFFAKIIPKIIPSITRVVYAFGKKISPNVDDLTESCISRMTVRKLAYADKVANSVLAGYLYDDVPAPGLKDCRDKLKAMPVLLLPVHFDRPEFMFPSRNWSVCLRPVVYSDYATVKPAVPGIDLPEATILKMAERVKSTVPFINRVLLDLTSFPPGTVEWE</sequence>
<evidence type="ECO:0000256" key="2">
    <source>
        <dbReference type="ARBA" id="ARBA00012746"/>
    </source>
</evidence>
<evidence type="ECO:0000256" key="9">
    <source>
        <dbReference type="SAM" id="MobiDB-lite"/>
    </source>
</evidence>
<feature type="region of interest" description="Disordered" evidence="9">
    <location>
        <begin position="292"/>
        <end position="381"/>
    </location>
</feature>
<dbReference type="Gene3D" id="3.40.640.10">
    <property type="entry name" value="Type I PLP-dependent aspartate aminotransferase-like (Major domain)"/>
    <property type="match status" value="1"/>
</dbReference>
<dbReference type="InterPro" id="IPR014729">
    <property type="entry name" value="Rossmann-like_a/b/a_fold"/>
</dbReference>
<feature type="compositionally biased region" description="Polar residues" evidence="9">
    <location>
        <begin position="399"/>
        <end position="414"/>
    </location>
</feature>
<dbReference type="GO" id="GO:0030170">
    <property type="term" value="F:pyridoxal phosphate binding"/>
    <property type="evidence" value="ECO:0007669"/>
    <property type="project" value="InterPro"/>
</dbReference>
<dbReference type="InterPro" id="IPR015421">
    <property type="entry name" value="PyrdxlP-dep_Trfase_major"/>
</dbReference>
<evidence type="ECO:0000313" key="12">
    <source>
        <dbReference type="Proteomes" id="UP001175271"/>
    </source>
</evidence>
<dbReference type="InterPro" id="IPR025777">
    <property type="entry name" value="GMPS_ATP_PPase_dom"/>
</dbReference>
<dbReference type="InterPro" id="IPR015422">
    <property type="entry name" value="PyrdxlP-dep_Trfase_small"/>
</dbReference>
<dbReference type="Gene3D" id="3.30.300.10">
    <property type="match status" value="2"/>
</dbReference>
<dbReference type="SUPFAM" id="SSF52317">
    <property type="entry name" value="Class I glutamine amidotransferase-like"/>
    <property type="match status" value="1"/>
</dbReference>
<dbReference type="GO" id="GO:0005829">
    <property type="term" value="C:cytosol"/>
    <property type="evidence" value="ECO:0007669"/>
    <property type="project" value="TreeGrafter"/>
</dbReference>
<feature type="region of interest" description="Disordered" evidence="9">
    <location>
        <begin position="395"/>
        <end position="424"/>
    </location>
</feature>
<evidence type="ECO:0000256" key="4">
    <source>
        <dbReference type="ARBA" id="ARBA00022741"/>
    </source>
</evidence>
<dbReference type="Gene3D" id="3.40.50.880">
    <property type="match status" value="1"/>
</dbReference>
<name>A0AA39GWR7_9BILA</name>
<protein>
    <recommendedName>
        <fullName evidence="2">GMP synthase (glutamine-hydrolyzing)</fullName>
        <ecNumber evidence="2">6.3.5.2</ecNumber>
    </recommendedName>
</protein>
<dbReference type="Pfam" id="PF00958">
    <property type="entry name" value="GMP_synt_C"/>
    <property type="match status" value="1"/>
</dbReference>
<dbReference type="InterPro" id="IPR029062">
    <property type="entry name" value="Class_I_gatase-like"/>
</dbReference>
<dbReference type="InterPro" id="IPR015424">
    <property type="entry name" value="PyrdxlP-dep_Trfase"/>
</dbReference>
<comment type="pathway">
    <text evidence="1">Purine metabolism; GMP biosynthesis; GMP from XMP (L-Gln route): step 1/1.</text>
</comment>
<keyword evidence="12" id="KW-1185">Reference proteome</keyword>
<dbReference type="GO" id="GO:0003921">
    <property type="term" value="F:GMP synthase activity"/>
    <property type="evidence" value="ECO:0007669"/>
    <property type="project" value="InterPro"/>
</dbReference>
<dbReference type="SUPFAM" id="SSF53383">
    <property type="entry name" value="PLP-dependent transferases"/>
    <property type="match status" value="1"/>
</dbReference>
<evidence type="ECO:0000256" key="3">
    <source>
        <dbReference type="ARBA" id="ARBA00022598"/>
    </source>
</evidence>
<reference evidence="11" key="1">
    <citation type="submission" date="2023-06" db="EMBL/GenBank/DDBJ databases">
        <title>Genomic analysis of the entomopathogenic nematode Steinernema hermaphroditum.</title>
        <authorList>
            <person name="Schwarz E.M."/>
            <person name="Heppert J.K."/>
            <person name="Baniya A."/>
            <person name="Schwartz H.T."/>
            <person name="Tan C.-H."/>
            <person name="Antoshechkin I."/>
            <person name="Sternberg P.W."/>
            <person name="Goodrich-Blair H."/>
            <person name="Dillman A.R."/>
        </authorList>
    </citation>
    <scope>NUCLEOTIDE SEQUENCE</scope>
    <source>
        <strain evidence="11">PS9179</strain>
        <tissue evidence="11">Whole animal</tissue>
    </source>
</reference>
<feature type="domain" description="GMPS ATP-PPase" evidence="10">
    <location>
        <begin position="697"/>
        <end position="897"/>
    </location>
</feature>
<dbReference type="PROSITE" id="PS51273">
    <property type="entry name" value="GATASE_TYPE_1"/>
    <property type="match status" value="1"/>
</dbReference>
<dbReference type="InterPro" id="IPR001674">
    <property type="entry name" value="GMP_synth_C"/>
</dbReference>
<evidence type="ECO:0000313" key="11">
    <source>
        <dbReference type="EMBL" id="KAK0394556.1"/>
    </source>
</evidence>
<keyword evidence="7 8" id="KW-0067">ATP-binding</keyword>
<dbReference type="InterPro" id="IPR017926">
    <property type="entry name" value="GATASE"/>
</dbReference>
<keyword evidence="3" id="KW-0436">Ligase</keyword>
<evidence type="ECO:0000256" key="6">
    <source>
        <dbReference type="ARBA" id="ARBA00022755"/>
    </source>
</evidence>
<keyword evidence="4 8" id="KW-0547">Nucleotide-binding</keyword>
<proteinExistence type="predicted"/>
<keyword evidence="5 8" id="KW-0332">GMP biosynthesis</keyword>
<feature type="compositionally biased region" description="Polar residues" evidence="9">
    <location>
        <begin position="357"/>
        <end position="377"/>
    </location>
</feature>
<dbReference type="GO" id="GO:0005524">
    <property type="term" value="F:ATP binding"/>
    <property type="evidence" value="ECO:0007669"/>
    <property type="project" value="UniProtKB-UniRule"/>
</dbReference>
<feature type="compositionally biased region" description="Low complexity" evidence="9">
    <location>
        <begin position="292"/>
        <end position="303"/>
    </location>
</feature>
<dbReference type="PANTHER" id="PTHR11922">
    <property type="entry name" value="GMP SYNTHASE-RELATED"/>
    <property type="match status" value="1"/>
</dbReference>
<dbReference type="Proteomes" id="UP001175271">
    <property type="component" value="Unassembled WGS sequence"/>
</dbReference>
<dbReference type="Pfam" id="PF00155">
    <property type="entry name" value="Aminotran_1_2"/>
    <property type="match status" value="1"/>
</dbReference>
<gene>
    <name evidence="11" type="ORF">QR680_000803</name>
</gene>
<dbReference type="EC" id="6.3.5.2" evidence="2"/>
<evidence type="ECO:0000256" key="5">
    <source>
        <dbReference type="ARBA" id="ARBA00022749"/>
    </source>
</evidence>
<keyword evidence="6 8" id="KW-0658">Purine biosynthesis</keyword>